<dbReference type="PATRIC" id="fig|1423796.3.peg.1123"/>
<dbReference type="UniPathway" id="UPA00277">
    <property type="reaction ID" value="UER00407"/>
</dbReference>
<reference evidence="17 18" key="1">
    <citation type="journal article" date="2015" name="Genome Announc.">
        <title>Expanding the biotechnology potential of lactobacilli through comparative genomics of 213 strains and associated genera.</title>
        <authorList>
            <person name="Sun Z."/>
            <person name="Harris H.M."/>
            <person name="McCann A."/>
            <person name="Guo C."/>
            <person name="Argimon S."/>
            <person name="Zhang W."/>
            <person name="Yang X."/>
            <person name="Jeffery I.B."/>
            <person name="Cooney J.C."/>
            <person name="Kagawa T.F."/>
            <person name="Liu W."/>
            <person name="Song Y."/>
            <person name="Salvetti E."/>
            <person name="Wrobel A."/>
            <person name="Rasinkangas P."/>
            <person name="Parkhill J."/>
            <person name="Rea M.C."/>
            <person name="O'Sullivan O."/>
            <person name="Ritari J."/>
            <person name="Douillard F.P."/>
            <person name="Paul Ross R."/>
            <person name="Yang R."/>
            <person name="Briner A.E."/>
            <person name="Felis G.E."/>
            <person name="de Vos W.M."/>
            <person name="Barrangou R."/>
            <person name="Klaenhammer T.R."/>
            <person name="Caufield P.W."/>
            <person name="Cui Y."/>
            <person name="Zhang H."/>
            <person name="O'Toole P.W."/>
        </authorList>
    </citation>
    <scope>NUCLEOTIDE SEQUENCE [LARGE SCALE GENOMIC DNA]</scope>
    <source>
        <strain evidence="17 18">DSM 20253</strain>
    </source>
</reference>
<comment type="caution">
    <text evidence="17">The sequence shown here is derived from an EMBL/GenBank/DDBJ whole genome shotgun (WGS) entry which is preliminary data.</text>
</comment>
<evidence type="ECO:0000256" key="1">
    <source>
        <dbReference type="ARBA" id="ARBA00002121"/>
    </source>
</evidence>
<dbReference type="InterPro" id="IPR015865">
    <property type="entry name" value="Riboflavin_kinase_bac/euk"/>
</dbReference>
<dbReference type="GO" id="GO:0009231">
    <property type="term" value="P:riboflavin biosynthetic process"/>
    <property type="evidence" value="ECO:0007669"/>
    <property type="project" value="InterPro"/>
</dbReference>
<dbReference type="Pfam" id="PF06574">
    <property type="entry name" value="FAD_syn"/>
    <property type="match status" value="1"/>
</dbReference>
<dbReference type="InterPro" id="IPR014729">
    <property type="entry name" value="Rossmann-like_a/b/a_fold"/>
</dbReference>
<dbReference type="Pfam" id="PF01687">
    <property type="entry name" value="Flavokinase"/>
    <property type="match status" value="1"/>
</dbReference>
<evidence type="ECO:0000259" key="16">
    <source>
        <dbReference type="SMART" id="SM00904"/>
    </source>
</evidence>
<gene>
    <name evidence="17" type="ORF">FC24_GL001099</name>
</gene>
<comment type="function">
    <text evidence="1">Catalyzes the phosphorylation of riboflavin to FMN followed by the adenylation of FMN to FAD.</text>
</comment>
<evidence type="ECO:0000256" key="11">
    <source>
        <dbReference type="ARBA" id="ARBA00022840"/>
    </source>
</evidence>
<dbReference type="CDD" id="cd02064">
    <property type="entry name" value="FAD_synthetase_N"/>
    <property type="match status" value="1"/>
</dbReference>
<keyword evidence="11 15" id="KW-0067">ATP-binding</keyword>
<dbReference type="Gene3D" id="3.40.50.620">
    <property type="entry name" value="HUPs"/>
    <property type="match status" value="1"/>
</dbReference>
<dbReference type="PANTHER" id="PTHR22749:SF6">
    <property type="entry name" value="RIBOFLAVIN KINASE"/>
    <property type="match status" value="1"/>
</dbReference>
<evidence type="ECO:0000256" key="12">
    <source>
        <dbReference type="ARBA" id="ARBA00023268"/>
    </source>
</evidence>
<keyword evidence="6 15" id="KW-0808">Transferase</keyword>
<dbReference type="EC" id="2.7.1.26" evidence="15"/>
<proteinExistence type="inferred from homology"/>
<dbReference type="STRING" id="1423796.FC24_GL001099"/>
<dbReference type="GO" id="GO:0006747">
    <property type="term" value="P:FAD biosynthetic process"/>
    <property type="evidence" value="ECO:0007669"/>
    <property type="project" value="UniProtKB-UniRule"/>
</dbReference>
<evidence type="ECO:0000313" key="17">
    <source>
        <dbReference type="EMBL" id="KRN00111.1"/>
    </source>
</evidence>
<keyword evidence="10 15" id="KW-0274">FAD</keyword>
<comment type="pathway">
    <text evidence="3 15">Cofactor biosynthesis; FMN biosynthesis; FMN from riboflavin (ATP route): step 1/1.</text>
</comment>
<dbReference type="InterPro" id="IPR002606">
    <property type="entry name" value="Riboflavin_kinase_bac"/>
</dbReference>
<keyword evidence="5 15" id="KW-0288">FMN</keyword>
<dbReference type="GO" id="GO:0008531">
    <property type="term" value="F:riboflavin kinase activity"/>
    <property type="evidence" value="ECO:0007669"/>
    <property type="project" value="UniProtKB-UniRule"/>
</dbReference>
<evidence type="ECO:0000256" key="10">
    <source>
        <dbReference type="ARBA" id="ARBA00022827"/>
    </source>
</evidence>
<evidence type="ECO:0000256" key="5">
    <source>
        <dbReference type="ARBA" id="ARBA00022643"/>
    </source>
</evidence>
<feature type="domain" description="Riboflavin kinase" evidence="16">
    <location>
        <begin position="185"/>
        <end position="310"/>
    </location>
</feature>
<dbReference type="SMART" id="SM00904">
    <property type="entry name" value="Flavokinase"/>
    <property type="match status" value="1"/>
</dbReference>
<dbReference type="GO" id="GO:0005524">
    <property type="term" value="F:ATP binding"/>
    <property type="evidence" value="ECO:0007669"/>
    <property type="project" value="UniProtKB-UniRule"/>
</dbReference>
<dbReference type="FunFam" id="2.40.30.30:FF:000003">
    <property type="entry name" value="Riboflavin biosynthesis protein"/>
    <property type="match status" value="1"/>
</dbReference>
<dbReference type="EMBL" id="AYYI01000003">
    <property type="protein sequence ID" value="KRN00111.1"/>
    <property type="molecule type" value="Genomic_DNA"/>
</dbReference>
<evidence type="ECO:0000256" key="2">
    <source>
        <dbReference type="ARBA" id="ARBA00004726"/>
    </source>
</evidence>
<name>A0A0R2D7T8_9LACO</name>
<dbReference type="NCBIfam" id="TIGR00083">
    <property type="entry name" value="ribF"/>
    <property type="match status" value="1"/>
</dbReference>
<dbReference type="RefSeq" id="WP_057872887.1">
    <property type="nucleotide sequence ID" value="NZ_AYYI01000003.1"/>
</dbReference>
<evidence type="ECO:0000256" key="8">
    <source>
        <dbReference type="ARBA" id="ARBA00022741"/>
    </source>
</evidence>
<comment type="similarity">
    <text evidence="15">Belongs to the ribF family.</text>
</comment>
<evidence type="ECO:0000256" key="4">
    <source>
        <dbReference type="ARBA" id="ARBA00022630"/>
    </source>
</evidence>
<sequence>MQIIRIHHPYSQQQIIAQPLVLALGFFDGVHRGHQAVIKQAAAIAHQRQLPLAVMTFNQHPGIVFRRLDSEQMKYLTLQQTKAELMADLGVDYLYIVEFTSAFGALSPQEFVEQYIVGLHAKVVVAGFDYTFGPEKATMQDLPHYANHRFEVVKVAKQQKDASKISSTRIRQAVTAGDVDLAKALLGYPYRISGVVVHGEARGRKIGFPTLNLHVNPALRIPGIGVYAVKVKLMGQWYAAMASVGRNVTFGADRAVTLEIYLLDFSQMVYGEHVEVAWFSRLRGEIRFANAAGLVNQLKQDKQHTRDYFATHSGQVAL</sequence>
<evidence type="ECO:0000256" key="6">
    <source>
        <dbReference type="ARBA" id="ARBA00022679"/>
    </source>
</evidence>
<dbReference type="Gene3D" id="2.40.30.30">
    <property type="entry name" value="Riboflavin kinase-like"/>
    <property type="match status" value="1"/>
</dbReference>
<dbReference type="UniPathway" id="UPA00276">
    <property type="reaction ID" value="UER00406"/>
</dbReference>
<protein>
    <recommendedName>
        <fullName evidence="15">Riboflavin biosynthesis protein</fullName>
    </recommendedName>
    <domain>
        <recommendedName>
            <fullName evidence="15">Riboflavin kinase</fullName>
            <ecNumber evidence="15">2.7.1.26</ecNumber>
        </recommendedName>
        <alternativeName>
            <fullName evidence="15">Flavokinase</fullName>
        </alternativeName>
    </domain>
    <domain>
        <recommendedName>
            <fullName evidence="15">FMN adenylyltransferase</fullName>
            <ecNumber evidence="15">2.7.7.2</ecNumber>
        </recommendedName>
        <alternativeName>
            <fullName evidence="15">FAD pyrophosphorylase</fullName>
        </alternativeName>
        <alternativeName>
            <fullName evidence="15">FAD synthase</fullName>
        </alternativeName>
    </domain>
</protein>
<keyword evidence="8 15" id="KW-0547">Nucleotide-binding</keyword>
<organism evidence="17 18">
    <name type="scientific">Loigolactobacillus rennini DSM 20253</name>
    <dbReference type="NCBI Taxonomy" id="1423796"/>
    <lineage>
        <taxon>Bacteria</taxon>
        <taxon>Bacillati</taxon>
        <taxon>Bacillota</taxon>
        <taxon>Bacilli</taxon>
        <taxon>Lactobacillales</taxon>
        <taxon>Lactobacillaceae</taxon>
        <taxon>Loigolactobacillus</taxon>
    </lineage>
</organism>
<accession>A0A0R2D7T8</accession>
<dbReference type="InterPro" id="IPR015864">
    <property type="entry name" value="FAD_synthase"/>
</dbReference>
<comment type="pathway">
    <text evidence="2 15">Cofactor biosynthesis; FAD biosynthesis; FAD from FMN: step 1/1.</text>
</comment>
<dbReference type="GO" id="GO:0009398">
    <property type="term" value="P:FMN biosynthetic process"/>
    <property type="evidence" value="ECO:0007669"/>
    <property type="project" value="UniProtKB-UniRule"/>
</dbReference>
<dbReference type="PIRSF" id="PIRSF004491">
    <property type="entry name" value="FAD_Synth"/>
    <property type="match status" value="1"/>
</dbReference>
<evidence type="ECO:0000256" key="3">
    <source>
        <dbReference type="ARBA" id="ARBA00005201"/>
    </source>
</evidence>
<evidence type="ECO:0000256" key="13">
    <source>
        <dbReference type="ARBA" id="ARBA00047880"/>
    </source>
</evidence>
<dbReference type="Proteomes" id="UP000051638">
    <property type="component" value="Unassembled WGS sequence"/>
</dbReference>
<dbReference type="InterPro" id="IPR023468">
    <property type="entry name" value="Riboflavin_kinase"/>
</dbReference>
<dbReference type="GO" id="GO:0003919">
    <property type="term" value="F:FMN adenylyltransferase activity"/>
    <property type="evidence" value="ECO:0007669"/>
    <property type="project" value="UniProtKB-UniRule"/>
</dbReference>
<keyword evidence="4 15" id="KW-0285">Flavoprotein</keyword>
<keyword evidence="9 15" id="KW-0418">Kinase</keyword>
<evidence type="ECO:0000256" key="14">
    <source>
        <dbReference type="ARBA" id="ARBA00049494"/>
    </source>
</evidence>
<dbReference type="EC" id="2.7.7.2" evidence="15"/>
<dbReference type="InterPro" id="IPR023465">
    <property type="entry name" value="Riboflavin_kinase_dom_sf"/>
</dbReference>
<keyword evidence="12" id="KW-0511">Multifunctional enzyme</keyword>
<keyword evidence="18" id="KW-1185">Reference proteome</keyword>
<keyword evidence="7 15" id="KW-0548">Nucleotidyltransferase</keyword>
<comment type="catalytic activity">
    <reaction evidence="13 15">
        <text>riboflavin + ATP = FMN + ADP + H(+)</text>
        <dbReference type="Rhea" id="RHEA:14357"/>
        <dbReference type="ChEBI" id="CHEBI:15378"/>
        <dbReference type="ChEBI" id="CHEBI:30616"/>
        <dbReference type="ChEBI" id="CHEBI:57986"/>
        <dbReference type="ChEBI" id="CHEBI:58210"/>
        <dbReference type="ChEBI" id="CHEBI:456216"/>
        <dbReference type="EC" id="2.7.1.26"/>
    </reaction>
</comment>
<evidence type="ECO:0000256" key="15">
    <source>
        <dbReference type="PIRNR" id="PIRNR004491"/>
    </source>
</evidence>
<evidence type="ECO:0000313" key="18">
    <source>
        <dbReference type="Proteomes" id="UP000051638"/>
    </source>
</evidence>
<dbReference type="SUPFAM" id="SSF52374">
    <property type="entry name" value="Nucleotidylyl transferase"/>
    <property type="match status" value="1"/>
</dbReference>
<evidence type="ECO:0000256" key="7">
    <source>
        <dbReference type="ARBA" id="ARBA00022695"/>
    </source>
</evidence>
<comment type="catalytic activity">
    <reaction evidence="14 15">
        <text>FMN + ATP + H(+) = FAD + diphosphate</text>
        <dbReference type="Rhea" id="RHEA:17237"/>
        <dbReference type="ChEBI" id="CHEBI:15378"/>
        <dbReference type="ChEBI" id="CHEBI:30616"/>
        <dbReference type="ChEBI" id="CHEBI:33019"/>
        <dbReference type="ChEBI" id="CHEBI:57692"/>
        <dbReference type="ChEBI" id="CHEBI:58210"/>
        <dbReference type="EC" id="2.7.7.2"/>
    </reaction>
</comment>
<dbReference type="FunFam" id="3.40.50.620:FF:000021">
    <property type="entry name" value="Riboflavin biosynthesis protein"/>
    <property type="match status" value="1"/>
</dbReference>
<dbReference type="OrthoDB" id="9803667at2"/>
<dbReference type="SUPFAM" id="SSF82114">
    <property type="entry name" value="Riboflavin kinase-like"/>
    <property type="match status" value="1"/>
</dbReference>
<evidence type="ECO:0000256" key="9">
    <source>
        <dbReference type="ARBA" id="ARBA00022777"/>
    </source>
</evidence>
<dbReference type="PANTHER" id="PTHR22749">
    <property type="entry name" value="RIBOFLAVIN KINASE/FMN ADENYLYLTRANSFERASE"/>
    <property type="match status" value="1"/>
</dbReference>
<dbReference type="AlphaFoldDB" id="A0A0R2D7T8"/>